<feature type="domain" description="Fibrinogen C-terminal" evidence="1">
    <location>
        <begin position="1"/>
        <end position="132"/>
    </location>
</feature>
<gene>
    <name evidence="2" type="ORF">MNOR_LOCUS28159</name>
</gene>
<dbReference type="Proteomes" id="UP001497623">
    <property type="component" value="Unassembled WGS sequence"/>
</dbReference>
<evidence type="ECO:0000313" key="2">
    <source>
        <dbReference type="EMBL" id="CAL4138015.1"/>
    </source>
</evidence>
<sequence>FDLQQNGMTQSGPNVIYPYLDHPTEPVLVFCDQDTDSGGWTVIQTRFDGSEEFYRPWIEYSEGFGNVALEHYLGNDRISSLTGQQSVMELRVDLEDWDSVTAYAQYKAFYGDAEWDNQLQAIYNEGSAGNSF</sequence>
<dbReference type="GO" id="GO:0005615">
    <property type="term" value="C:extracellular space"/>
    <property type="evidence" value="ECO:0007669"/>
    <property type="project" value="TreeGrafter"/>
</dbReference>
<dbReference type="SUPFAM" id="SSF56496">
    <property type="entry name" value="Fibrinogen C-terminal domain-like"/>
    <property type="match status" value="1"/>
</dbReference>
<dbReference type="PROSITE" id="PS51406">
    <property type="entry name" value="FIBRINOGEN_C_2"/>
    <property type="match status" value="1"/>
</dbReference>
<dbReference type="InterPro" id="IPR050373">
    <property type="entry name" value="Fibrinogen_C-term_domain"/>
</dbReference>
<dbReference type="InterPro" id="IPR002181">
    <property type="entry name" value="Fibrinogen_a/b/g_C_dom"/>
</dbReference>
<dbReference type="Gene3D" id="3.90.215.10">
    <property type="entry name" value="Gamma Fibrinogen, chain A, domain 1"/>
    <property type="match status" value="1"/>
</dbReference>
<evidence type="ECO:0000313" key="3">
    <source>
        <dbReference type="Proteomes" id="UP001497623"/>
    </source>
</evidence>
<keyword evidence="3" id="KW-1185">Reference proteome</keyword>
<dbReference type="Pfam" id="PF00147">
    <property type="entry name" value="Fibrinogen_C"/>
    <property type="match status" value="1"/>
</dbReference>
<dbReference type="AlphaFoldDB" id="A0AAV2RVI9"/>
<dbReference type="EMBL" id="CAXKWB010030621">
    <property type="protein sequence ID" value="CAL4138015.1"/>
    <property type="molecule type" value="Genomic_DNA"/>
</dbReference>
<dbReference type="NCBIfam" id="NF040941">
    <property type="entry name" value="GGGWT_bact"/>
    <property type="match status" value="1"/>
</dbReference>
<reference evidence="2 3" key="1">
    <citation type="submission" date="2024-05" db="EMBL/GenBank/DDBJ databases">
        <authorList>
            <person name="Wallberg A."/>
        </authorList>
    </citation>
    <scope>NUCLEOTIDE SEQUENCE [LARGE SCALE GENOMIC DNA]</scope>
</reference>
<dbReference type="InterPro" id="IPR036056">
    <property type="entry name" value="Fibrinogen-like_C"/>
</dbReference>
<dbReference type="PANTHER" id="PTHR19143">
    <property type="entry name" value="FIBRINOGEN/TENASCIN/ANGIOPOEITIN"/>
    <property type="match status" value="1"/>
</dbReference>
<feature type="non-terminal residue" evidence="2">
    <location>
        <position position="132"/>
    </location>
</feature>
<name>A0AAV2RVI9_MEGNR</name>
<feature type="non-terminal residue" evidence="2">
    <location>
        <position position="1"/>
    </location>
</feature>
<dbReference type="InterPro" id="IPR014716">
    <property type="entry name" value="Fibrinogen_a/b/g_C_1"/>
</dbReference>
<accession>A0AAV2RVI9</accession>
<protein>
    <recommendedName>
        <fullName evidence="1">Fibrinogen C-terminal domain-containing protein</fullName>
    </recommendedName>
</protein>
<proteinExistence type="predicted"/>
<organism evidence="2 3">
    <name type="scientific">Meganyctiphanes norvegica</name>
    <name type="common">Northern krill</name>
    <name type="synonym">Thysanopoda norvegica</name>
    <dbReference type="NCBI Taxonomy" id="48144"/>
    <lineage>
        <taxon>Eukaryota</taxon>
        <taxon>Metazoa</taxon>
        <taxon>Ecdysozoa</taxon>
        <taxon>Arthropoda</taxon>
        <taxon>Crustacea</taxon>
        <taxon>Multicrustacea</taxon>
        <taxon>Malacostraca</taxon>
        <taxon>Eumalacostraca</taxon>
        <taxon>Eucarida</taxon>
        <taxon>Euphausiacea</taxon>
        <taxon>Euphausiidae</taxon>
        <taxon>Meganyctiphanes</taxon>
    </lineage>
</organism>
<evidence type="ECO:0000259" key="1">
    <source>
        <dbReference type="PROSITE" id="PS51406"/>
    </source>
</evidence>
<comment type="caution">
    <text evidence="2">The sequence shown here is derived from an EMBL/GenBank/DDBJ whole genome shotgun (WGS) entry which is preliminary data.</text>
</comment>
<dbReference type="SMART" id="SM00186">
    <property type="entry name" value="FBG"/>
    <property type="match status" value="1"/>
</dbReference>